<dbReference type="RefSeq" id="WP_220105298.1">
    <property type="nucleotide sequence ID" value="NZ_JAHZSS010000026.1"/>
</dbReference>
<keyword evidence="1" id="KW-0442">Lipid degradation</keyword>
<dbReference type="SUPFAM" id="SSF53474">
    <property type="entry name" value="alpha/beta-Hydrolases"/>
    <property type="match status" value="1"/>
</dbReference>
<comment type="caution">
    <text evidence="4">The sequence shown here is derived from an EMBL/GenBank/DDBJ whole genome shotgun (WGS) entry which is preliminary data.</text>
</comment>
<keyword evidence="4" id="KW-0378">Hydrolase</keyword>
<accession>A0ABS7EK20</accession>
<protein>
    <submittedName>
        <fullName evidence="4">Alpha/beta hydrolase</fullName>
    </submittedName>
</protein>
<keyword evidence="2" id="KW-0443">Lipid metabolism</keyword>
<dbReference type="Gene3D" id="3.40.50.1820">
    <property type="entry name" value="alpha/beta hydrolase"/>
    <property type="match status" value="1"/>
</dbReference>
<name>A0ABS7EK20_9GAMM</name>
<dbReference type="Pfam" id="PF00561">
    <property type="entry name" value="Abhydrolase_1"/>
    <property type="match status" value="1"/>
</dbReference>
<evidence type="ECO:0000256" key="2">
    <source>
        <dbReference type="ARBA" id="ARBA00023098"/>
    </source>
</evidence>
<organism evidence="4 5">
    <name type="scientific">Neiella holothuriorum</name>
    <dbReference type="NCBI Taxonomy" id="2870530"/>
    <lineage>
        <taxon>Bacteria</taxon>
        <taxon>Pseudomonadati</taxon>
        <taxon>Pseudomonadota</taxon>
        <taxon>Gammaproteobacteria</taxon>
        <taxon>Alteromonadales</taxon>
        <taxon>Echinimonadaceae</taxon>
        <taxon>Neiella</taxon>
    </lineage>
</organism>
<dbReference type="PANTHER" id="PTHR11005">
    <property type="entry name" value="LYSOSOMAL ACID LIPASE-RELATED"/>
    <property type="match status" value="1"/>
</dbReference>
<evidence type="ECO:0000256" key="1">
    <source>
        <dbReference type="ARBA" id="ARBA00022963"/>
    </source>
</evidence>
<dbReference type="Proteomes" id="UP001166251">
    <property type="component" value="Unassembled WGS sequence"/>
</dbReference>
<evidence type="ECO:0000313" key="5">
    <source>
        <dbReference type="Proteomes" id="UP001166251"/>
    </source>
</evidence>
<dbReference type="InterPro" id="IPR000073">
    <property type="entry name" value="AB_hydrolase_1"/>
</dbReference>
<evidence type="ECO:0000259" key="3">
    <source>
        <dbReference type="Pfam" id="PF00561"/>
    </source>
</evidence>
<feature type="domain" description="AB hydrolase-1" evidence="3">
    <location>
        <begin position="31"/>
        <end position="132"/>
    </location>
</feature>
<sequence>MPQQHSHFLPYRNGQLHLREIAPSGEQPRQPVLMLHGSMSNGKVFYTESGKGLACLLAQRGHPVYVMDVFGNGQSKPRLTGGEEFGQTEVITEQIPLVHDWIVKRHQQALHWLGHSWGTILLASHLVRFPKRRPQVQTLSGFASKKTIYSNHLKRKFMVNLIWNRFCPMLTRRYGYFPAKRFKLGMDNETTASLLANVEWVNSSQWRDQDGFCYHAASRQFDWPPSWFFAGQGDSVLGNKNDVRAFLRDSDNHNAKLSVLSQHNGNRQDYDHTGLLVHPDAFNDHLPDFADWLAQQEAASESQAN</sequence>
<gene>
    <name evidence="4" type="ORF">K0504_16680</name>
</gene>
<dbReference type="EMBL" id="JAHZSS010000026">
    <property type="protein sequence ID" value="MBW8192676.1"/>
    <property type="molecule type" value="Genomic_DNA"/>
</dbReference>
<dbReference type="InterPro" id="IPR029058">
    <property type="entry name" value="AB_hydrolase_fold"/>
</dbReference>
<evidence type="ECO:0000313" key="4">
    <source>
        <dbReference type="EMBL" id="MBW8192676.1"/>
    </source>
</evidence>
<keyword evidence="5" id="KW-1185">Reference proteome</keyword>
<dbReference type="GO" id="GO:0016787">
    <property type="term" value="F:hydrolase activity"/>
    <property type="evidence" value="ECO:0007669"/>
    <property type="project" value="UniProtKB-KW"/>
</dbReference>
<reference evidence="4" key="1">
    <citation type="submission" date="2021-07" db="EMBL/GenBank/DDBJ databases">
        <title>Neiella marina sp. nov., isolated from the intestinal content of sea cucumber Apostichopus japonicus.</title>
        <authorList>
            <person name="Bai X."/>
        </authorList>
    </citation>
    <scope>NUCLEOTIDE SEQUENCE</scope>
    <source>
        <strain evidence="4">126</strain>
    </source>
</reference>
<proteinExistence type="predicted"/>